<dbReference type="Pfam" id="PF04978">
    <property type="entry name" value="MST"/>
    <property type="match status" value="1"/>
</dbReference>
<dbReference type="SUPFAM" id="SSF109854">
    <property type="entry name" value="DinB/YfiT-like putative metalloenzymes"/>
    <property type="match status" value="1"/>
</dbReference>
<dbReference type="Proteomes" id="UP000181980">
    <property type="component" value="Unassembled WGS sequence"/>
</dbReference>
<dbReference type="InterPro" id="IPR034660">
    <property type="entry name" value="DinB/YfiT-like"/>
</dbReference>
<accession>A0A1H5ICA7</accession>
<evidence type="ECO:0008006" key="3">
    <source>
        <dbReference type="Google" id="ProtNLM"/>
    </source>
</evidence>
<dbReference type="InterPro" id="IPR007061">
    <property type="entry name" value="MST-like"/>
</dbReference>
<dbReference type="STRING" id="561176.SAMN04488561_1142"/>
<sequence>MHGPDLLVDAFDRIRERVHATVGGLTPSQLAYRADPDANSIAWLVWHLTRVQDDHIADLAGIDQVWTSGPWAHRFDLPFPPSATGYGHSSADVAAVVVTDPELLTGYFDATHEITEGFLRELDDETLDRVVDESWDPPVTMGVRLVSVIGDNYQHVGQAAFLRGIVTRLGIA</sequence>
<dbReference type="NCBIfam" id="NF047843">
    <property type="entry name" value="MST_Rv0443"/>
    <property type="match status" value="1"/>
</dbReference>
<reference evidence="2" key="1">
    <citation type="submission" date="2016-10" db="EMBL/GenBank/DDBJ databases">
        <authorList>
            <person name="Varghese N."/>
            <person name="Submissions S."/>
        </authorList>
    </citation>
    <scope>NUCLEOTIDE SEQUENCE [LARGE SCALE GENOMIC DNA]</scope>
    <source>
        <strain evidence="2">DSM 45237</strain>
    </source>
</reference>
<gene>
    <name evidence="1" type="ORF">SAMN04488561_1142</name>
</gene>
<dbReference type="Gene3D" id="1.20.120.450">
    <property type="entry name" value="dinb family like domain"/>
    <property type="match status" value="1"/>
</dbReference>
<proteinExistence type="predicted"/>
<evidence type="ECO:0000313" key="1">
    <source>
        <dbReference type="EMBL" id="SEE37724.1"/>
    </source>
</evidence>
<dbReference type="AlphaFoldDB" id="A0A1H5ICA7"/>
<keyword evidence="2" id="KW-1185">Reference proteome</keyword>
<organism evidence="1 2">
    <name type="scientific">Jiangella alba</name>
    <dbReference type="NCBI Taxonomy" id="561176"/>
    <lineage>
        <taxon>Bacteria</taxon>
        <taxon>Bacillati</taxon>
        <taxon>Actinomycetota</taxon>
        <taxon>Actinomycetes</taxon>
        <taxon>Jiangellales</taxon>
        <taxon>Jiangellaceae</taxon>
        <taxon>Jiangella</taxon>
    </lineage>
</organism>
<dbReference type="EMBL" id="FNUC01000003">
    <property type="protein sequence ID" value="SEE37724.1"/>
    <property type="molecule type" value="Genomic_DNA"/>
</dbReference>
<dbReference type="OrthoDB" id="2363925at2"/>
<evidence type="ECO:0000313" key="2">
    <source>
        <dbReference type="Proteomes" id="UP000181980"/>
    </source>
</evidence>
<protein>
    <recommendedName>
        <fullName evidence="3">DinB superfamily protein</fullName>
    </recommendedName>
</protein>
<name>A0A1H5ICA7_9ACTN</name>